<feature type="transmembrane region" description="Helical" evidence="2">
    <location>
        <begin position="48"/>
        <end position="68"/>
    </location>
</feature>
<dbReference type="RefSeq" id="WP_202998764.1">
    <property type="nucleotide sequence ID" value="NZ_JADWYU010000142.1"/>
</dbReference>
<reference evidence="3" key="1">
    <citation type="submission" date="2020-12" db="EMBL/GenBank/DDBJ databases">
        <title>Genomic characterization of non-nitrogen-fixing Frankia strains.</title>
        <authorList>
            <person name="Carlos-Shanley C."/>
            <person name="Guerra T."/>
            <person name="Hahn D."/>
        </authorList>
    </citation>
    <scope>NUCLEOTIDE SEQUENCE</scope>
    <source>
        <strain evidence="3">CN6</strain>
    </source>
</reference>
<feature type="region of interest" description="Disordered" evidence="1">
    <location>
        <begin position="290"/>
        <end position="357"/>
    </location>
</feature>
<keyword evidence="2" id="KW-0812">Transmembrane</keyword>
<evidence type="ECO:0000256" key="2">
    <source>
        <dbReference type="SAM" id="Phobius"/>
    </source>
</evidence>
<keyword evidence="2" id="KW-1133">Transmembrane helix</keyword>
<dbReference type="NCBIfam" id="NF042935">
    <property type="entry name" value="SCO6880_fam"/>
    <property type="match status" value="1"/>
</dbReference>
<feature type="region of interest" description="Disordered" evidence="1">
    <location>
        <begin position="183"/>
        <end position="217"/>
    </location>
</feature>
<dbReference type="EMBL" id="JAEACQ010000123">
    <property type="protein sequence ID" value="MBL7626245.1"/>
    <property type="molecule type" value="Genomic_DNA"/>
</dbReference>
<feature type="compositionally biased region" description="Low complexity" evidence="1">
    <location>
        <begin position="311"/>
        <end position="331"/>
    </location>
</feature>
<dbReference type="AlphaFoldDB" id="A0A937RC32"/>
<evidence type="ECO:0000256" key="1">
    <source>
        <dbReference type="SAM" id="MobiDB-lite"/>
    </source>
</evidence>
<organism evidence="3 4">
    <name type="scientific">Frankia nepalensis</name>
    <dbReference type="NCBI Taxonomy" id="1836974"/>
    <lineage>
        <taxon>Bacteria</taxon>
        <taxon>Bacillati</taxon>
        <taxon>Actinomycetota</taxon>
        <taxon>Actinomycetes</taxon>
        <taxon>Frankiales</taxon>
        <taxon>Frankiaceae</taxon>
        <taxon>Frankia</taxon>
    </lineage>
</organism>
<dbReference type="Proteomes" id="UP000604475">
    <property type="component" value="Unassembled WGS sequence"/>
</dbReference>
<name>A0A937RC32_9ACTN</name>
<evidence type="ECO:0000313" key="4">
    <source>
        <dbReference type="Proteomes" id="UP000604475"/>
    </source>
</evidence>
<feature type="transmembrane region" description="Helical" evidence="2">
    <location>
        <begin position="16"/>
        <end position="36"/>
    </location>
</feature>
<keyword evidence="4" id="KW-1185">Reference proteome</keyword>
<sequence length="529" mass="56114">MTDPVYRLPPRRTGTALYGLTLAQLALAGTGLAGLAAATTLLPGRAGLLAGTATLATAVLLATVRVAGQPLHHLLPLLIRHALTRDRHRPTTAAGAARPAGSPRWLRGLDLLDAPTGQLPTTDGNPPMLIHHRRTGALTVVLDVRGGPFTLLDPADQHRHLAAWARLLAQTARDRSTLTFGWTLRTHHAPPPPLTPTSATRPHRAGSTRGAAGDAGQTPLASYRHLLADTLLQHHDLRLWITVNSHHARGRRPELAALDAAHALITRATTAGLTVHGALSTAQLSAEITAHTDPHRPSHPADGGPARTPNAPTRLPAGLAARAGLPGARDTPVPPAPEPPTFPTSSTSPASADAPSAEIEARWDAARVGATWHRVFHIAAWPTSPLHPGWLDPLLHETPTARTLTVAYTPIPPPTSRRRLNHDTAALDLALQIRHRHGVRIPTHLTDARDDIDQRDAELSAGHPELAYTALLDLASPDRQALDTATADLVDLAARAGITDLHPLHGRHQHALPAALPLGLTPRRPHPAT</sequence>
<dbReference type="InterPro" id="IPR049978">
    <property type="entry name" value="SCO6880-like"/>
</dbReference>
<comment type="caution">
    <text evidence="3">The sequence shown here is derived from an EMBL/GenBank/DDBJ whole genome shotgun (WGS) entry which is preliminary data.</text>
</comment>
<feature type="compositionally biased region" description="Pro residues" evidence="1">
    <location>
        <begin position="332"/>
        <end position="342"/>
    </location>
</feature>
<keyword evidence="2" id="KW-0472">Membrane</keyword>
<accession>A0A937RC32</accession>
<gene>
    <name evidence="3" type="ORF">I7412_03445</name>
</gene>
<evidence type="ECO:0008006" key="5">
    <source>
        <dbReference type="Google" id="ProtNLM"/>
    </source>
</evidence>
<proteinExistence type="predicted"/>
<protein>
    <recommendedName>
        <fullName evidence="5">PrgI family protein</fullName>
    </recommendedName>
</protein>
<evidence type="ECO:0000313" key="3">
    <source>
        <dbReference type="EMBL" id="MBL7626245.1"/>
    </source>
</evidence>
<feature type="compositionally biased region" description="Low complexity" evidence="1">
    <location>
        <begin position="343"/>
        <end position="357"/>
    </location>
</feature>